<sequence length="154" mass="16845">MADYCQFGECWRKALFVQALVLFCFSISSIAVALIYASDCPHEGYRLPFFLLAAGLVGLFDAVMIFFSNTLWSSYKSFRCEGSKETVKCVNGITGALSFVFFVFVFVGLVYGASADKNSTECLDVVWKFALAMCSLGLISFILLGGVCMFIGGD</sequence>
<dbReference type="OrthoDB" id="6122464at2759"/>
<evidence type="ECO:0000313" key="3">
    <source>
        <dbReference type="Proteomes" id="UP000507470"/>
    </source>
</evidence>
<feature type="transmembrane region" description="Helical" evidence="1">
    <location>
        <begin position="49"/>
        <end position="72"/>
    </location>
</feature>
<dbReference type="AlphaFoldDB" id="A0A6J8CWN4"/>
<evidence type="ECO:0000256" key="1">
    <source>
        <dbReference type="SAM" id="Phobius"/>
    </source>
</evidence>
<reference evidence="2 3" key="1">
    <citation type="submission" date="2020-06" db="EMBL/GenBank/DDBJ databases">
        <authorList>
            <person name="Li R."/>
            <person name="Bekaert M."/>
        </authorList>
    </citation>
    <scope>NUCLEOTIDE SEQUENCE [LARGE SCALE GENOMIC DNA]</scope>
    <source>
        <strain evidence="3">wild</strain>
    </source>
</reference>
<keyword evidence="1" id="KW-0812">Transmembrane</keyword>
<accession>A0A6J8CWN4</accession>
<name>A0A6J8CWN4_MYTCO</name>
<evidence type="ECO:0000313" key="2">
    <source>
        <dbReference type="EMBL" id="CAC5400265.1"/>
    </source>
</evidence>
<protein>
    <submittedName>
        <fullName evidence="2">Uncharacterized protein</fullName>
    </submittedName>
</protein>
<feature type="transmembrane region" description="Helical" evidence="1">
    <location>
        <begin position="15"/>
        <end position="37"/>
    </location>
</feature>
<gene>
    <name evidence="2" type="ORF">MCOR_34460</name>
</gene>
<organism evidence="2 3">
    <name type="scientific">Mytilus coruscus</name>
    <name type="common">Sea mussel</name>
    <dbReference type="NCBI Taxonomy" id="42192"/>
    <lineage>
        <taxon>Eukaryota</taxon>
        <taxon>Metazoa</taxon>
        <taxon>Spiralia</taxon>
        <taxon>Lophotrochozoa</taxon>
        <taxon>Mollusca</taxon>
        <taxon>Bivalvia</taxon>
        <taxon>Autobranchia</taxon>
        <taxon>Pteriomorphia</taxon>
        <taxon>Mytilida</taxon>
        <taxon>Mytiloidea</taxon>
        <taxon>Mytilidae</taxon>
        <taxon>Mytilinae</taxon>
        <taxon>Mytilus</taxon>
    </lineage>
</organism>
<feature type="transmembrane region" description="Helical" evidence="1">
    <location>
        <begin position="92"/>
        <end position="113"/>
    </location>
</feature>
<dbReference type="EMBL" id="CACVKT020006198">
    <property type="protein sequence ID" value="CAC5400265.1"/>
    <property type="molecule type" value="Genomic_DNA"/>
</dbReference>
<feature type="transmembrane region" description="Helical" evidence="1">
    <location>
        <begin position="125"/>
        <end position="152"/>
    </location>
</feature>
<keyword evidence="3" id="KW-1185">Reference proteome</keyword>
<dbReference type="Proteomes" id="UP000507470">
    <property type="component" value="Unassembled WGS sequence"/>
</dbReference>
<proteinExistence type="predicted"/>
<keyword evidence="1" id="KW-1133">Transmembrane helix</keyword>
<keyword evidence="1" id="KW-0472">Membrane</keyword>